<protein>
    <recommendedName>
        <fullName evidence="3">DUF1642 domain-containing protein</fullName>
    </recommendedName>
</protein>
<gene>
    <name evidence="1" type="ORF">H8S34_10580</name>
</gene>
<sequence length="179" mass="20686">MSTSKEQLMRFAESALKQTAIYQRNCEMGMPDEENYKMSYLLVEGSINKPERVLAYAVNDQAVLLFHPMEKPMYESLLNDWDFNFDYDLFQYLEGGFDLIAMTPDAHTGVWCEIAEYHGTSGIACVQGMQKYLHYCKQHGITKERLARETGYDGMDVMTLYDRQAAKESRGKTSQEPER</sequence>
<evidence type="ECO:0000313" key="2">
    <source>
        <dbReference type="Proteomes" id="UP000660021"/>
    </source>
</evidence>
<keyword evidence="2" id="KW-1185">Reference proteome</keyword>
<reference evidence="1 2" key="1">
    <citation type="submission" date="2020-08" db="EMBL/GenBank/DDBJ databases">
        <title>Genome public.</title>
        <authorList>
            <person name="Liu C."/>
            <person name="Sun Q."/>
        </authorList>
    </citation>
    <scope>NUCLEOTIDE SEQUENCE [LARGE SCALE GENOMIC DNA]</scope>
    <source>
        <strain evidence="1 2">New-38</strain>
    </source>
</reference>
<proteinExistence type="predicted"/>
<comment type="caution">
    <text evidence="1">The sequence shown here is derived from an EMBL/GenBank/DDBJ whole genome shotgun (WGS) entry which is preliminary data.</text>
</comment>
<dbReference type="Proteomes" id="UP000660021">
    <property type="component" value="Unassembled WGS sequence"/>
</dbReference>
<accession>A0ABR7HUU2</accession>
<dbReference type="RefSeq" id="WP_186963961.1">
    <property type="nucleotide sequence ID" value="NZ_JACOPR010000006.1"/>
</dbReference>
<evidence type="ECO:0008006" key="3">
    <source>
        <dbReference type="Google" id="ProtNLM"/>
    </source>
</evidence>
<evidence type="ECO:0000313" key="1">
    <source>
        <dbReference type="EMBL" id="MBC5731274.1"/>
    </source>
</evidence>
<name>A0ABR7HUU2_9FIRM</name>
<dbReference type="EMBL" id="JACOPR010000006">
    <property type="protein sequence ID" value="MBC5731274.1"/>
    <property type="molecule type" value="Genomic_DNA"/>
</dbReference>
<organism evidence="1 2">
    <name type="scientific">Pseudoflavonifractor hominis</name>
    <dbReference type="NCBI Taxonomy" id="2763059"/>
    <lineage>
        <taxon>Bacteria</taxon>
        <taxon>Bacillati</taxon>
        <taxon>Bacillota</taxon>
        <taxon>Clostridia</taxon>
        <taxon>Eubacteriales</taxon>
        <taxon>Oscillospiraceae</taxon>
        <taxon>Pseudoflavonifractor</taxon>
    </lineage>
</organism>